<name>A0A7S4RRA6_9STRA</name>
<evidence type="ECO:0000313" key="2">
    <source>
        <dbReference type="EMBL" id="CAE4621615.1"/>
    </source>
</evidence>
<feature type="region of interest" description="Disordered" evidence="1">
    <location>
        <begin position="167"/>
        <end position="188"/>
    </location>
</feature>
<proteinExistence type="predicted"/>
<evidence type="ECO:0000256" key="1">
    <source>
        <dbReference type="SAM" id="MobiDB-lite"/>
    </source>
</evidence>
<sequence length="255" mass="28714">MDTKPIIMSSQRRQLEDASQPVASQLCPSLNAKHNHRNTQIEAYARLATEDKNEFLKLKAELKRVGYTSMCVKQAMHALADARSDSLEVERNDNDGMSRRWQWTSRWNELNHKSLPILPSEKCGRNLNLVRNGDGRASMSSCPDPGRINALKEKFMSFGPTKIIKPASAEARPDQLDKDQKTEYQSPQSTRIIIKEGRYRVRNGKFVLTSNTSDGGEKCIKSIDETAQAIEDALARRNSAPTSARDYKMAFIKAA</sequence>
<reference evidence="2" key="1">
    <citation type="submission" date="2021-01" db="EMBL/GenBank/DDBJ databases">
        <authorList>
            <person name="Corre E."/>
            <person name="Pelletier E."/>
            <person name="Niang G."/>
            <person name="Scheremetjew M."/>
            <person name="Finn R."/>
            <person name="Kale V."/>
            <person name="Holt S."/>
            <person name="Cochrane G."/>
            <person name="Meng A."/>
            <person name="Brown T."/>
            <person name="Cohen L."/>
        </authorList>
    </citation>
    <scope>NUCLEOTIDE SEQUENCE</scope>
    <source>
        <strain evidence="2">GSO104</strain>
    </source>
</reference>
<dbReference type="AlphaFoldDB" id="A0A7S4RRA6"/>
<organism evidence="2">
    <name type="scientific">Ditylum brightwellii</name>
    <dbReference type="NCBI Taxonomy" id="49249"/>
    <lineage>
        <taxon>Eukaryota</taxon>
        <taxon>Sar</taxon>
        <taxon>Stramenopiles</taxon>
        <taxon>Ochrophyta</taxon>
        <taxon>Bacillariophyta</taxon>
        <taxon>Mediophyceae</taxon>
        <taxon>Lithodesmiophycidae</taxon>
        <taxon>Lithodesmiales</taxon>
        <taxon>Lithodesmiaceae</taxon>
        <taxon>Ditylum</taxon>
    </lineage>
</organism>
<dbReference type="EMBL" id="HBNS01028569">
    <property type="protein sequence ID" value="CAE4621615.1"/>
    <property type="molecule type" value="Transcribed_RNA"/>
</dbReference>
<accession>A0A7S4RRA6</accession>
<protein>
    <submittedName>
        <fullName evidence="2">Uncharacterized protein</fullName>
    </submittedName>
</protein>
<gene>
    <name evidence="2" type="ORF">DBRI00130_LOCUS22447</name>
</gene>
<feature type="compositionally biased region" description="Basic and acidic residues" evidence="1">
    <location>
        <begin position="171"/>
        <end position="182"/>
    </location>
</feature>